<accession>A0A0W8G5X5</accession>
<proteinExistence type="inferred from homology"/>
<dbReference type="GO" id="GO:0016787">
    <property type="term" value="F:hydrolase activity"/>
    <property type="evidence" value="ECO:0007669"/>
    <property type="project" value="UniProtKB-KW"/>
</dbReference>
<gene>
    <name evidence="7" type="ORF">ASZ90_001568</name>
</gene>
<evidence type="ECO:0000256" key="3">
    <source>
        <dbReference type="ARBA" id="ARBA00022781"/>
    </source>
</evidence>
<dbReference type="PANTHER" id="PTHR11910">
    <property type="entry name" value="ATP SYNTHASE DELTA CHAIN"/>
    <property type="match status" value="1"/>
</dbReference>
<keyword evidence="2" id="KW-0813">Transport</keyword>
<protein>
    <submittedName>
        <fullName evidence="7">Atp synthase delta chain</fullName>
        <ecNumber evidence="7">3.6.3.14</ecNumber>
    </submittedName>
</protein>
<dbReference type="AlphaFoldDB" id="A0A0W8G5X5"/>
<evidence type="ECO:0000256" key="2">
    <source>
        <dbReference type="ARBA" id="ARBA00022448"/>
    </source>
</evidence>
<comment type="subcellular location">
    <subcellularLocation>
        <location evidence="1">Membrane</location>
    </subcellularLocation>
</comment>
<evidence type="ECO:0000256" key="1">
    <source>
        <dbReference type="ARBA" id="ARBA00004370"/>
    </source>
</evidence>
<comment type="caution">
    <text evidence="7">The sequence shown here is derived from an EMBL/GenBank/DDBJ whole genome shotgun (WGS) entry which is preliminary data.</text>
</comment>
<keyword evidence="3" id="KW-0375">Hydrogen ion transport</keyword>
<evidence type="ECO:0000313" key="7">
    <source>
        <dbReference type="EMBL" id="KUG28548.1"/>
    </source>
</evidence>
<dbReference type="Pfam" id="PF00213">
    <property type="entry name" value="OSCP"/>
    <property type="match status" value="1"/>
</dbReference>
<dbReference type="PRINTS" id="PR00125">
    <property type="entry name" value="ATPASEDELTA"/>
</dbReference>
<evidence type="ECO:0000256" key="6">
    <source>
        <dbReference type="ARBA" id="ARBA00023310"/>
    </source>
</evidence>
<dbReference type="EMBL" id="LNQE01000207">
    <property type="protein sequence ID" value="KUG28548.1"/>
    <property type="molecule type" value="Genomic_DNA"/>
</dbReference>
<evidence type="ECO:0000256" key="5">
    <source>
        <dbReference type="ARBA" id="ARBA00023136"/>
    </source>
</evidence>
<reference evidence="7" key="1">
    <citation type="journal article" date="2015" name="Proc. Natl. Acad. Sci. U.S.A.">
        <title>Networks of energetic and metabolic interactions define dynamics in microbial communities.</title>
        <authorList>
            <person name="Embree M."/>
            <person name="Liu J.K."/>
            <person name="Al-Bassam M.M."/>
            <person name="Zengler K."/>
        </authorList>
    </citation>
    <scope>NUCLEOTIDE SEQUENCE</scope>
</reference>
<dbReference type="Gene3D" id="1.10.520.20">
    <property type="entry name" value="N-terminal domain of the delta subunit of the F1F0-ATP synthase"/>
    <property type="match status" value="1"/>
</dbReference>
<dbReference type="InterPro" id="IPR000711">
    <property type="entry name" value="ATPase_OSCP/dsu"/>
</dbReference>
<keyword evidence="5" id="KW-0472">Membrane</keyword>
<dbReference type="HAMAP" id="MF_01416">
    <property type="entry name" value="ATP_synth_delta_bact"/>
    <property type="match status" value="1"/>
</dbReference>
<name>A0A0W8G5X5_9ZZZZ</name>
<keyword evidence="4" id="KW-0406">Ion transport</keyword>
<dbReference type="InterPro" id="IPR026015">
    <property type="entry name" value="ATP_synth_OSCP/delta_N_sf"/>
</dbReference>
<dbReference type="SUPFAM" id="SSF47928">
    <property type="entry name" value="N-terminal domain of the delta subunit of the F1F0-ATP synthase"/>
    <property type="match status" value="1"/>
</dbReference>
<sequence length="183" mass="19723">MTGNIIARRYAKALFSLGLGQGGDAVAAYGKDLDGLAALLEKAPELMRVFANPIFVAAEKKAVLDGVLAGLTVSPMVKNFLGLLAEKERLSFLPDIAVYYRTLLDEAQGVVRGRLVTAITLAEARRDEIKSKLESQTGKKLVLDFAVDPDILGGVMLKVGDKVLDASLRAQLQILKEQIKRGD</sequence>
<dbReference type="InterPro" id="IPR020781">
    <property type="entry name" value="ATPase_OSCP/d_CS"/>
</dbReference>
<dbReference type="GO" id="GO:0016020">
    <property type="term" value="C:membrane"/>
    <property type="evidence" value="ECO:0007669"/>
    <property type="project" value="UniProtKB-SubCell"/>
</dbReference>
<keyword evidence="6" id="KW-0066">ATP synthesis</keyword>
<dbReference type="GO" id="GO:0046933">
    <property type="term" value="F:proton-transporting ATP synthase activity, rotational mechanism"/>
    <property type="evidence" value="ECO:0007669"/>
    <property type="project" value="InterPro"/>
</dbReference>
<dbReference type="PROSITE" id="PS00389">
    <property type="entry name" value="ATPASE_DELTA"/>
    <property type="match status" value="1"/>
</dbReference>
<dbReference type="NCBIfam" id="TIGR01145">
    <property type="entry name" value="ATP_synt_delta"/>
    <property type="match status" value="1"/>
</dbReference>
<organism evidence="7">
    <name type="scientific">hydrocarbon metagenome</name>
    <dbReference type="NCBI Taxonomy" id="938273"/>
    <lineage>
        <taxon>unclassified sequences</taxon>
        <taxon>metagenomes</taxon>
        <taxon>ecological metagenomes</taxon>
    </lineage>
</organism>
<keyword evidence="7" id="KW-0378">Hydrolase</keyword>
<evidence type="ECO:0000256" key="4">
    <source>
        <dbReference type="ARBA" id="ARBA00023065"/>
    </source>
</evidence>
<dbReference type="EC" id="3.6.3.14" evidence="7"/>